<feature type="region of interest" description="Disordered" evidence="1">
    <location>
        <begin position="64"/>
        <end position="91"/>
    </location>
</feature>
<evidence type="ECO:0000313" key="2">
    <source>
        <dbReference type="EMBL" id="EKK01717.1"/>
    </source>
</evidence>
<comment type="caution">
    <text evidence="2">The sequence shown here is derived from an EMBL/GenBank/DDBJ whole genome shotgun (WGS) entry which is preliminary data.</text>
</comment>
<gene>
    <name evidence="2" type="ORF">RBSH_02969</name>
</gene>
<accession>K5D4W4</accession>
<organism evidence="2 3">
    <name type="scientific">Rhodopirellula baltica SH28</name>
    <dbReference type="NCBI Taxonomy" id="993517"/>
    <lineage>
        <taxon>Bacteria</taxon>
        <taxon>Pseudomonadati</taxon>
        <taxon>Planctomycetota</taxon>
        <taxon>Planctomycetia</taxon>
        <taxon>Pirellulales</taxon>
        <taxon>Pirellulaceae</taxon>
        <taxon>Rhodopirellula</taxon>
    </lineage>
</organism>
<dbReference type="Proteomes" id="UP000007993">
    <property type="component" value="Unassembled WGS sequence"/>
</dbReference>
<dbReference type="PATRIC" id="fig|993517.3.peg.3216"/>
<protein>
    <submittedName>
        <fullName evidence="2">Uncharacterized protein</fullName>
    </submittedName>
</protein>
<reference evidence="2 3" key="1">
    <citation type="journal article" date="2013" name="Mar. Genomics">
        <title>Expression of sulfatases in Rhodopirellula baltica and the diversity of sulfatases in the genus Rhodopirellula.</title>
        <authorList>
            <person name="Wegner C.E."/>
            <person name="Richter-Heitmann T."/>
            <person name="Klindworth A."/>
            <person name="Klockow C."/>
            <person name="Richter M."/>
            <person name="Achstetter T."/>
            <person name="Glockner F.O."/>
            <person name="Harder J."/>
        </authorList>
    </citation>
    <scope>NUCLEOTIDE SEQUENCE [LARGE SCALE GENOMIC DNA]</scope>
    <source>
        <strain evidence="2 3">SH28</strain>
    </source>
</reference>
<feature type="compositionally biased region" description="Basic and acidic residues" evidence="1">
    <location>
        <begin position="76"/>
        <end position="91"/>
    </location>
</feature>
<evidence type="ECO:0000256" key="1">
    <source>
        <dbReference type="SAM" id="MobiDB-lite"/>
    </source>
</evidence>
<proteinExistence type="predicted"/>
<dbReference type="AlphaFoldDB" id="K5D4W4"/>
<evidence type="ECO:0000313" key="3">
    <source>
        <dbReference type="Proteomes" id="UP000007993"/>
    </source>
</evidence>
<name>K5D4W4_RHOBT</name>
<sequence>MLTHGHQMRTGLQRVSADSPSRSSHPGFSLINHAEPFPDGVDPMKSIASLVVAAMFVISLPGMSDEPPDPFSDNEITPREGAPKYDPTKPWSEENRLRLTLSVIKHPTDRFDSAVVSLTAKNISDQPLQLDSELIIGFKVHFRTDLEPTDDQIRVLPDPRCVDYRNEQDRAKPTKAEAASRFTILKPGEAINRRIDLGEPLLGGGAGRAYMTTESGEMFDIETFGEGSSELVFPAEASELTLRVYYERGVGWTPDSLLEEYFGLPVEQLKVPWNGRAIPASLVLKLERNQAANDGAVSE</sequence>
<feature type="compositionally biased region" description="Polar residues" evidence="1">
    <location>
        <begin position="16"/>
        <end position="26"/>
    </location>
</feature>
<dbReference type="EMBL" id="AMCW01000085">
    <property type="protein sequence ID" value="EKK01717.1"/>
    <property type="molecule type" value="Genomic_DNA"/>
</dbReference>
<feature type="region of interest" description="Disordered" evidence="1">
    <location>
        <begin position="1"/>
        <end position="31"/>
    </location>
</feature>